<keyword evidence="6" id="KW-0418">Kinase</keyword>
<dbReference type="SMART" id="SM00388">
    <property type="entry name" value="HisKA"/>
    <property type="match status" value="1"/>
</dbReference>
<evidence type="ECO:0000313" key="7">
    <source>
        <dbReference type="Proteomes" id="UP000199093"/>
    </source>
</evidence>
<keyword evidence="4" id="KW-1133">Transmembrane helix</keyword>
<dbReference type="Proteomes" id="UP000199093">
    <property type="component" value="Unassembled WGS sequence"/>
</dbReference>
<accession>A0A1G8RDR0</accession>
<dbReference type="PRINTS" id="PR00344">
    <property type="entry name" value="BCTRLSENSOR"/>
</dbReference>
<evidence type="ECO:0000313" key="6">
    <source>
        <dbReference type="EMBL" id="SDJ14665.1"/>
    </source>
</evidence>
<proteinExistence type="predicted"/>
<dbReference type="Gene3D" id="3.30.565.10">
    <property type="entry name" value="Histidine kinase-like ATPase, C-terminal domain"/>
    <property type="match status" value="1"/>
</dbReference>
<dbReference type="PROSITE" id="PS50109">
    <property type="entry name" value="HIS_KIN"/>
    <property type="match status" value="1"/>
</dbReference>
<keyword evidence="7" id="KW-1185">Reference proteome</keyword>
<evidence type="ECO:0000256" key="4">
    <source>
        <dbReference type="SAM" id="Phobius"/>
    </source>
</evidence>
<name>A0A1G8RDR0_9RHOB</name>
<dbReference type="InterPro" id="IPR003661">
    <property type="entry name" value="HisK_dim/P_dom"/>
</dbReference>
<gene>
    <name evidence="6" type="ORF">SAMN04487993_101992</name>
</gene>
<dbReference type="AlphaFoldDB" id="A0A1G8RDR0"/>
<evidence type="ECO:0000259" key="5">
    <source>
        <dbReference type="PROSITE" id="PS50109"/>
    </source>
</evidence>
<keyword evidence="3" id="KW-0597">Phosphoprotein</keyword>
<feature type="transmembrane region" description="Helical" evidence="4">
    <location>
        <begin position="87"/>
        <end position="109"/>
    </location>
</feature>
<feature type="transmembrane region" description="Helical" evidence="4">
    <location>
        <begin position="34"/>
        <end position="52"/>
    </location>
</feature>
<evidence type="ECO:0000256" key="3">
    <source>
        <dbReference type="ARBA" id="ARBA00022553"/>
    </source>
</evidence>
<dbReference type="PANTHER" id="PTHR43065">
    <property type="entry name" value="SENSOR HISTIDINE KINASE"/>
    <property type="match status" value="1"/>
</dbReference>
<sequence>MADGTFIPGLVPPQDRLRDFTLFRRLERFRPSELLVSGLMLGSVVALLAVHYGQQLMIYWYGLFLVTRSLHFLAVETLPDRGPPRLLVLPMATMVLSGLIYMAGGLLLWVQATPALHSFSLGLLFVSVLNTLSIRSHLRLLLRVDLGLIATGCTARVGWLWLTDPGSLDTLGLTLMIGFGFLYFVKVAMDVTRLREVLDARAEQALQSARRRAFEQLTGGVAHDFNNLLTAVLGNMELARLTEGKDEREELMEAAEQAARHGAELTGRLLTLSSRARLQPARVTPAEVARQLADLAGPLLHPTHRLRCDLPRGLPPVQADPSKLTAALMELVRNARDALPCGGEITLRAQAGRGEVTFEIGDGGSGIRSEVLPLVLEPYFTTKPVGQGSGLGLAMVRGFAEQSGGRIELSSTLGKGTRVRLILPEAPS</sequence>
<dbReference type="OrthoDB" id="9796100at2"/>
<keyword evidence="4" id="KW-0472">Membrane</keyword>
<reference evidence="6 7" key="1">
    <citation type="submission" date="2016-10" db="EMBL/GenBank/DDBJ databases">
        <authorList>
            <person name="de Groot N.N."/>
        </authorList>
    </citation>
    <scope>NUCLEOTIDE SEQUENCE [LARGE SCALE GENOMIC DNA]</scope>
    <source>
        <strain evidence="6 7">DSM 26424</strain>
    </source>
</reference>
<dbReference type="InterPro" id="IPR036097">
    <property type="entry name" value="HisK_dim/P_sf"/>
</dbReference>
<dbReference type="EC" id="2.7.13.3" evidence="2"/>
<feature type="transmembrane region" description="Helical" evidence="4">
    <location>
        <begin position="58"/>
        <end position="75"/>
    </location>
</feature>
<dbReference type="InterPro" id="IPR005467">
    <property type="entry name" value="His_kinase_dom"/>
</dbReference>
<organism evidence="6 7">
    <name type="scientific">Salipiger marinus</name>
    <dbReference type="NCBI Taxonomy" id="555512"/>
    <lineage>
        <taxon>Bacteria</taxon>
        <taxon>Pseudomonadati</taxon>
        <taxon>Pseudomonadota</taxon>
        <taxon>Alphaproteobacteria</taxon>
        <taxon>Rhodobacterales</taxon>
        <taxon>Roseobacteraceae</taxon>
        <taxon>Salipiger</taxon>
    </lineage>
</organism>
<dbReference type="InterPro" id="IPR003594">
    <property type="entry name" value="HATPase_dom"/>
</dbReference>
<dbReference type="Pfam" id="PF00512">
    <property type="entry name" value="HisKA"/>
    <property type="match status" value="1"/>
</dbReference>
<evidence type="ECO:0000256" key="1">
    <source>
        <dbReference type="ARBA" id="ARBA00000085"/>
    </source>
</evidence>
<evidence type="ECO:0000256" key="2">
    <source>
        <dbReference type="ARBA" id="ARBA00012438"/>
    </source>
</evidence>
<keyword evidence="4" id="KW-0812">Transmembrane</keyword>
<dbReference type="CDD" id="cd00082">
    <property type="entry name" value="HisKA"/>
    <property type="match status" value="1"/>
</dbReference>
<dbReference type="InterPro" id="IPR004358">
    <property type="entry name" value="Sig_transdc_His_kin-like_C"/>
</dbReference>
<dbReference type="SUPFAM" id="SSF55874">
    <property type="entry name" value="ATPase domain of HSP90 chaperone/DNA topoisomerase II/histidine kinase"/>
    <property type="match status" value="1"/>
</dbReference>
<dbReference type="Pfam" id="PF02518">
    <property type="entry name" value="HATPase_c"/>
    <property type="match status" value="1"/>
</dbReference>
<dbReference type="RefSeq" id="WP_089849990.1">
    <property type="nucleotide sequence ID" value="NZ_FNEJ01000019.1"/>
</dbReference>
<dbReference type="EMBL" id="FNEJ01000019">
    <property type="protein sequence ID" value="SDJ14665.1"/>
    <property type="molecule type" value="Genomic_DNA"/>
</dbReference>
<feature type="transmembrane region" description="Helical" evidence="4">
    <location>
        <begin position="140"/>
        <end position="162"/>
    </location>
</feature>
<protein>
    <recommendedName>
        <fullName evidence="2">histidine kinase</fullName>
        <ecNumber evidence="2">2.7.13.3</ecNumber>
    </recommendedName>
</protein>
<dbReference type="SUPFAM" id="SSF47384">
    <property type="entry name" value="Homodimeric domain of signal transducing histidine kinase"/>
    <property type="match status" value="1"/>
</dbReference>
<feature type="domain" description="Histidine kinase" evidence="5">
    <location>
        <begin position="220"/>
        <end position="427"/>
    </location>
</feature>
<dbReference type="PANTHER" id="PTHR43065:SF49">
    <property type="entry name" value="HISTIDINE KINASE"/>
    <property type="match status" value="1"/>
</dbReference>
<dbReference type="InterPro" id="IPR036890">
    <property type="entry name" value="HATPase_C_sf"/>
</dbReference>
<dbReference type="STRING" id="555512.SAMN04487993_101992"/>
<feature type="transmembrane region" description="Helical" evidence="4">
    <location>
        <begin position="115"/>
        <end position="133"/>
    </location>
</feature>
<dbReference type="GO" id="GO:0000155">
    <property type="term" value="F:phosphorelay sensor kinase activity"/>
    <property type="evidence" value="ECO:0007669"/>
    <property type="project" value="InterPro"/>
</dbReference>
<comment type="catalytic activity">
    <reaction evidence="1">
        <text>ATP + protein L-histidine = ADP + protein N-phospho-L-histidine.</text>
        <dbReference type="EC" id="2.7.13.3"/>
    </reaction>
</comment>
<feature type="transmembrane region" description="Helical" evidence="4">
    <location>
        <begin position="168"/>
        <end position="185"/>
    </location>
</feature>
<dbReference type="Gene3D" id="1.10.287.130">
    <property type="match status" value="1"/>
</dbReference>
<keyword evidence="6" id="KW-0808">Transferase</keyword>
<dbReference type="SMART" id="SM00387">
    <property type="entry name" value="HATPase_c"/>
    <property type="match status" value="1"/>
</dbReference>